<dbReference type="InterPro" id="IPR036249">
    <property type="entry name" value="Thioredoxin-like_sf"/>
</dbReference>
<dbReference type="PANTHER" id="PTHR45694">
    <property type="entry name" value="GLUTAREDOXIN 2"/>
    <property type="match status" value="1"/>
</dbReference>
<gene>
    <name evidence="6" type="ORF">RJ641_009159</name>
</gene>
<dbReference type="Gene3D" id="3.40.30.10">
    <property type="entry name" value="Glutaredoxin"/>
    <property type="match status" value="1"/>
</dbReference>
<evidence type="ECO:0000313" key="6">
    <source>
        <dbReference type="EMBL" id="KAK6924833.1"/>
    </source>
</evidence>
<protein>
    <submittedName>
        <fullName evidence="6">Glutaredoxin</fullName>
    </submittedName>
</protein>
<dbReference type="GO" id="GO:0015038">
    <property type="term" value="F:glutathione disulfide oxidoreductase activity"/>
    <property type="evidence" value="ECO:0007669"/>
    <property type="project" value="TreeGrafter"/>
</dbReference>
<dbReference type="CDD" id="cd03419">
    <property type="entry name" value="GRX_GRXh_1_2_like"/>
    <property type="match status" value="1"/>
</dbReference>
<evidence type="ECO:0000256" key="3">
    <source>
        <dbReference type="ARBA" id="ARBA00022982"/>
    </source>
</evidence>
<organism evidence="6 7">
    <name type="scientific">Dillenia turbinata</name>
    <dbReference type="NCBI Taxonomy" id="194707"/>
    <lineage>
        <taxon>Eukaryota</taxon>
        <taxon>Viridiplantae</taxon>
        <taxon>Streptophyta</taxon>
        <taxon>Embryophyta</taxon>
        <taxon>Tracheophyta</taxon>
        <taxon>Spermatophyta</taxon>
        <taxon>Magnoliopsida</taxon>
        <taxon>eudicotyledons</taxon>
        <taxon>Gunneridae</taxon>
        <taxon>Pentapetalae</taxon>
        <taxon>Dilleniales</taxon>
        <taxon>Dilleniaceae</taxon>
        <taxon>Dillenia</taxon>
    </lineage>
</organism>
<dbReference type="GO" id="GO:0034599">
    <property type="term" value="P:cellular response to oxidative stress"/>
    <property type="evidence" value="ECO:0007669"/>
    <property type="project" value="TreeGrafter"/>
</dbReference>
<reference evidence="6 7" key="1">
    <citation type="submission" date="2023-12" db="EMBL/GenBank/DDBJ databases">
        <title>A high-quality genome assembly for Dillenia turbinata (Dilleniales).</title>
        <authorList>
            <person name="Chanderbali A."/>
        </authorList>
    </citation>
    <scope>NUCLEOTIDE SEQUENCE [LARGE SCALE GENOMIC DNA]</scope>
    <source>
        <strain evidence="6">LSX21</strain>
        <tissue evidence="6">Leaf</tissue>
    </source>
</reference>
<comment type="function">
    <text evidence="1">Has a glutathione-disulfide oxidoreductase activity in the presence of NADPH and glutathione reductase. Reduces low molecular weight disulfides and proteins.</text>
</comment>
<evidence type="ECO:0000259" key="5">
    <source>
        <dbReference type="Pfam" id="PF00462"/>
    </source>
</evidence>
<comment type="similarity">
    <text evidence="2">Belongs to the glutaredoxin family. CPYC subfamily.</text>
</comment>
<dbReference type="FunFam" id="3.40.30.10:FF:000093">
    <property type="entry name" value="Glutaredoxin 2"/>
    <property type="match status" value="1"/>
</dbReference>
<dbReference type="PROSITE" id="PS51354">
    <property type="entry name" value="GLUTAREDOXIN_2"/>
    <property type="match status" value="1"/>
</dbReference>
<dbReference type="InterPro" id="IPR002109">
    <property type="entry name" value="Glutaredoxin"/>
</dbReference>
<comment type="caution">
    <text evidence="6">The sequence shown here is derived from an EMBL/GenBank/DDBJ whole genome shotgun (WGS) entry which is preliminary data.</text>
</comment>
<dbReference type="NCBIfam" id="TIGR02180">
    <property type="entry name" value="GRX_euk"/>
    <property type="match status" value="1"/>
</dbReference>
<proteinExistence type="inferred from homology"/>
<dbReference type="EMBL" id="JBAMMX010000016">
    <property type="protein sequence ID" value="KAK6924833.1"/>
    <property type="molecule type" value="Genomic_DNA"/>
</dbReference>
<dbReference type="PANTHER" id="PTHR45694:SF14">
    <property type="entry name" value="GLUTAREDOXIN-C2"/>
    <property type="match status" value="1"/>
</dbReference>
<dbReference type="GO" id="GO:0005737">
    <property type="term" value="C:cytoplasm"/>
    <property type="evidence" value="ECO:0007669"/>
    <property type="project" value="TreeGrafter"/>
</dbReference>
<sequence length="100" mass="10622">MDVFVACSKSCCGFCQRVKQLLSELGATYQAIELDLQSDGNEIQSTLQKKTGKKTVPQVFIGGKFVGGCDDVFEMYKSGSLVALLHEAGAIANSANAAQL</sequence>
<dbReference type="SUPFAM" id="SSF52833">
    <property type="entry name" value="Thioredoxin-like"/>
    <property type="match status" value="1"/>
</dbReference>
<keyword evidence="4" id="KW-0676">Redox-active center</keyword>
<evidence type="ECO:0000256" key="2">
    <source>
        <dbReference type="ARBA" id="ARBA00007190"/>
    </source>
</evidence>
<dbReference type="PRINTS" id="PR00160">
    <property type="entry name" value="GLUTAREDOXIN"/>
</dbReference>
<evidence type="ECO:0000313" key="7">
    <source>
        <dbReference type="Proteomes" id="UP001370490"/>
    </source>
</evidence>
<keyword evidence="3" id="KW-0249">Electron transport</keyword>
<keyword evidence="3" id="KW-0813">Transport</keyword>
<keyword evidence="7" id="KW-1185">Reference proteome</keyword>
<evidence type="ECO:0000256" key="1">
    <source>
        <dbReference type="ARBA" id="ARBA00002549"/>
    </source>
</evidence>
<dbReference type="InterPro" id="IPR011899">
    <property type="entry name" value="Glutaredoxin_euk/vir"/>
</dbReference>
<evidence type="ECO:0000256" key="4">
    <source>
        <dbReference type="ARBA" id="ARBA00023284"/>
    </source>
</evidence>
<feature type="domain" description="Glutaredoxin" evidence="5">
    <location>
        <begin position="8"/>
        <end position="66"/>
    </location>
</feature>
<accession>A0AAN8UXJ3</accession>
<name>A0AAN8UXJ3_9MAGN</name>
<dbReference type="InterPro" id="IPR014025">
    <property type="entry name" value="Glutaredoxin_subgr"/>
</dbReference>
<dbReference type="Proteomes" id="UP001370490">
    <property type="component" value="Unassembled WGS sequence"/>
</dbReference>
<dbReference type="Pfam" id="PF00462">
    <property type="entry name" value="Glutaredoxin"/>
    <property type="match status" value="1"/>
</dbReference>
<dbReference type="AlphaFoldDB" id="A0AAN8UXJ3"/>